<reference evidence="6 7" key="1">
    <citation type="journal article" date="2019" name="Int. J. Syst. Evol. Microbiol.">
        <title>The Global Catalogue of Microorganisms (GCM) 10K type strain sequencing project: providing services to taxonomists for standard genome sequencing and annotation.</title>
        <authorList>
            <consortium name="The Broad Institute Genomics Platform"/>
            <consortium name="The Broad Institute Genome Sequencing Center for Infectious Disease"/>
            <person name="Wu L."/>
            <person name="Ma J."/>
        </authorList>
    </citation>
    <scope>NUCLEOTIDE SEQUENCE [LARGE SCALE GENOMIC DNA]</scope>
    <source>
        <strain evidence="6 7">JCM 5062</strain>
    </source>
</reference>
<evidence type="ECO:0000256" key="1">
    <source>
        <dbReference type="ARBA" id="ARBA00022598"/>
    </source>
</evidence>
<organism evidence="6 7">
    <name type="scientific">Streptomyces gobitricini</name>
    <dbReference type="NCBI Taxonomy" id="68211"/>
    <lineage>
        <taxon>Bacteria</taxon>
        <taxon>Bacillati</taxon>
        <taxon>Actinomycetota</taxon>
        <taxon>Actinomycetes</taxon>
        <taxon>Kitasatosporales</taxon>
        <taxon>Streptomycetaceae</taxon>
        <taxon>Streptomyces</taxon>
    </lineage>
</organism>
<dbReference type="EMBL" id="BAAASR010000008">
    <property type="protein sequence ID" value="GAA2486121.1"/>
    <property type="molecule type" value="Genomic_DNA"/>
</dbReference>
<proteinExistence type="predicted"/>
<evidence type="ECO:0000256" key="3">
    <source>
        <dbReference type="ARBA" id="ARBA00022840"/>
    </source>
</evidence>
<dbReference type="Pfam" id="PF13535">
    <property type="entry name" value="ATP-grasp_4"/>
    <property type="match status" value="1"/>
</dbReference>
<evidence type="ECO:0000313" key="6">
    <source>
        <dbReference type="EMBL" id="GAA2486121.1"/>
    </source>
</evidence>
<evidence type="ECO:0000259" key="5">
    <source>
        <dbReference type="PROSITE" id="PS50975"/>
    </source>
</evidence>
<sequence length="448" mass="47476">MTDTLSGSPPDTRSAERVLMVLPSERLVRTAAAAGCRVWSVWDPALRERAYLDEVARHSERLLLADLDDEAGLRALIARTAREHRVTHVLHLGGARAVTPVLAEAEALGLGANPVDAVRTLGDRGAMRELLWSYPRLRVRAERAVDAAAVRRAVTRFAGFPVVVKSAEVSGSCGATLLRGPYGLADWERAVVARGTPGPFLVEEYLPGPQYAVETLSVDGMHQVAGITTTRTTGPPHFETVSHVHPAPLGDRAEAEIRSAVCALLDLAGFENGPTHTTVVRTPDGIRVLASRAGLGGDGIPLLVELARGTDLEAESFRALTGGLLTPPALGRTAMAGFVRLPGARPPGGPAIDALRALPYVRDVDVRADDVRADEGRADDARADEGRADDVRADEGRARAVDVRAPAGLRVRVVVVGDGPGDAARHLAAARRLLGAPHENRPEAARIT</sequence>
<evidence type="ECO:0000256" key="4">
    <source>
        <dbReference type="PROSITE-ProRule" id="PRU00409"/>
    </source>
</evidence>
<keyword evidence="2 4" id="KW-0547">Nucleotide-binding</keyword>
<name>A0ABN3LKQ2_9ACTN</name>
<gene>
    <name evidence="6" type="ORF">GCM10010393_16450</name>
</gene>
<protein>
    <recommendedName>
        <fullName evidence="5">ATP-grasp domain-containing protein</fullName>
    </recommendedName>
</protein>
<dbReference type="PROSITE" id="PS50975">
    <property type="entry name" value="ATP_GRASP"/>
    <property type="match status" value="1"/>
</dbReference>
<comment type="caution">
    <text evidence="6">The sequence shown here is derived from an EMBL/GenBank/DDBJ whole genome shotgun (WGS) entry which is preliminary data.</text>
</comment>
<dbReference type="RefSeq" id="WP_344358304.1">
    <property type="nucleotide sequence ID" value="NZ_BAAASR010000008.1"/>
</dbReference>
<accession>A0ABN3LKQ2</accession>
<dbReference type="PANTHER" id="PTHR43585:SF2">
    <property type="entry name" value="ATP-GRASP ENZYME FSQD"/>
    <property type="match status" value="1"/>
</dbReference>
<dbReference type="InterPro" id="IPR052032">
    <property type="entry name" value="ATP-dep_AA_Ligase"/>
</dbReference>
<keyword evidence="3 4" id="KW-0067">ATP-binding</keyword>
<feature type="domain" description="ATP-grasp" evidence="5">
    <location>
        <begin position="128"/>
        <end position="321"/>
    </location>
</feature>
<dbReference type="PANTHER" id="PTHR43585">
    <property type="entry name" value="FUMIPYRROLE BIOSYNTHESIS PROTEIN C"/>
    <property type="match status" value="1"/>
</dbReference>
<dbReference type="SUPFAM" id="SSF56059">
    <property type="entry name" value="Glutathione synthetase ATP-binding domain-like"/>
    <property type="match status" value="1"/>
</dbReference>
<keyword evidence="1" id="KW-0436">Ligase</keyword>
<keyword evidence="7" id="KW-1185">Reference proteome</keyword>
<dbReference type="Proteomes" id="UP001499942">
    <property type="component" value="Unassembled WGS sequence"/>
</dbReference>
<evidence type="ECO:0000313" key="7">
    <source>
        <dbReference type="Proteomes" id="UP001499942"/>
    </source>
</evidence>
<dbReference type="InterPro" id="IPR011761">
    <property type="entry name" value="ATP-grasp"/>
</dbReference>
<evidence type="ECO:0000256" key="2">
    <source>
        <dbReference type="ARBA" id="ARBA00022741"/>
    </source>
</evidence>
<dbReference type="Gene3D" id="3.30.470.20">
    <property type="entry name" value="ATP-grasp fold, B domain"/>
    <property type="match status" value="1"/>
</dbReference>